<keyword evidence="4 9" id="KW-0997">Cell inner membrane</keyword>
<feature type="compositionally biased region" description="Low complexity" evidence="10">
    <location>
        <begin position="177"/>
        <end position="190"/>
    </location>
</feature>
<dbReference type="RefSeq" id="WP_088743326.1">
    <property type="nucleotide sequence ID" value="NZ_CAWOWR010000116.1"/>
</dbReference>
<evidence type="ECO:0000259" key="11">
    <source>
        <dbReference type="Pfam" id="PF04290"/>
    </source>
</evidence>
<evidence type="ECO:0000256" key="10">
    <source>
        <dbReference type="SAM" id="MobiDB-lite"/>
    </source>
</evidence>
<dbReference type="GO" id="GO:0005886">
    <property type="term" value="C:plasma membrane"/>
    <property type="evidence" value="ECO:0007669"/>
    <property type="project" value="UniProtKB-SubCell"/>
</dbReference>
<evidence type="ECO:0000256" key="4">
    <source>
        <dbReference type="ARBA" id="ARBA00022519"/>
    </source>
</evidence>
<dbReference type="OrthoDB" id="4964541at2"/>
<dbReference type="AlphaFoldDB" id="A0A558HLT0"/>
<feature type="transmembrane region" description="Helical" evidence="9">
    <location>
        <begin position="59"/>
        <end position="77"/>
    </location>
</feature>
<reference evidence="12 13" key="1">
    <citation type="submission" date="2019-07" db="EMBL/GenBank/DDBJ databases">
        <title>Diversity of Bacteria from Kongsfjorden, Arctic.</title>
        <authorList>
            <person name="Yu Y."/>
        </authorList>
    </citation>
    <scope>NUCLEOTIDE SEQUENCE [LARGE SCALE GENOMIC DNA]</scope>
    <source>
        <strain evidence="12 13">SM1923</strain>
    </source>
</reference>
<comment type="function">
    <text evidence="9">Part of the tripartite ATP-independent periplasmic (TRAP) transport system.</text>
</comment>
<dbReference type="GO" id="GO:0015740">
    <property type="term" value="P:C4-dicarboxylate transport"/>
    <property type="evidence" value="ECO:0007669"/>
    <property type="project" value="TreeGrafter"/>
</dbReference>
<keyword evidence="7 9" id="KW-0472">Membrane</keyword>
<feature type="transmembrane region" description="Helical" evidence="9">
    <location>
        <begin position="98"/>
        <end position="119"/>
    </location>
</feature>
<dbReference type="Proteomes" id="UP000319941">
    <property type="component" value="Unassembled WGS sequence"/>
</dbReference>
<dbReference type="PANTHER" id="PTHR35011:SF10">
    <property type="entry name" value="TRAP TRANSPORTER SMALL PERMEASE PROTEIN"/>
    <property type="match status" value="1"/>
</dbReference>
<keyword evidence="2 9" id="KW-0813">Transport</keyword>
<dbReference type="InterPro" id="IPR007387">
    <property type="entry name" value="TRAP_DctQ"/>
</dbReference>
<evidence type="ECO:0000313" key="13">
    <source>
        <dbReference type="Proteomes" id="UP000319941"/>
    </source>
</evidence>
<feature type="region of interest" description="Disordered" evidence="10">
    <location>
        <begin position="166"/>
        <end position="190"/>
    </location>
</feature>
<sequence>MNPLSSPHVPTFRDSALLWCGRLTLGAAAAILASTVLIMLYGVVMRYVLGGAPIWVDELTRYLIIASVMLALGAVWVEGAHMRVALLERRLPPRLASLLVHYQWWLTLVLMLGATWMTWHYAMSASMFRTMGMGISRSIPMLSMPVGFALMTLQVVLHGPRPLATQALDNADDETPGESGPSSTSSEPRT</sequence>
<feature type="transmembrane region" description="Helical" evidence="9">
    <location>
        <begin position="139"/>
        <end position="157"/>
    </location>
</feature>
<feature type="transmembrane region" description="Helical" evidence="9">
    <location>
        <begin position="23"/>
        <end position="47"/>
    </location>
</feature>
<gene>
    <name evidence="12" type="ORF">FQP86_09875</name>
</gene>
<dbReference type="Pfam" id="PF04290">
    <property type="entry name" value="DctQ"/>
    <property type="match status" value="1"/>
</dbReference>
<evidence type="ECO:0000256" key="9">
    <source>
        <dbReference type="RuleBase" id="RU369079"/>
    </source>
</evidence>
<comment type="caution">
    <text evidence="12">The sequence shown here is derived from an EMBL/GenBank/DDBJ whole genome shotgun (WGS) entry which is preliminary data.</text>
</comment>
<keyword evidence="13" id="KW-1185">Reference proteome</keyword>
<evidence type="ECO:0000256" key="7">
    <source>
        <dbReference type="ARBA" id="ARBA00023136"/>
    </source>
</evidence>
<dbReference type="InterPro" id="IPR055348">
    <property type="entry name" value="DctQ"/>
</dbReference>
<keyword evidence="5 9" id="KW-0812">Transmembrane</keyword>
<comment type="subunit">
    <text evidence="9">The complex comprises the extracytoplasmic solute receptor protein and the two transmembrane proteins.</text>
</comment>
<proteinExistence type="inferred from homology"/>
<feature type="domain" description="Tripartite ATP-independent periplasmic transporters DctQ component" evidence="11">
    <location>
        <begin position="36"/>
        <end position="157"/>
    </location>
</feature>
<dbReference type="PANTHER" id="PTHR35011">
    <property type="entry name" value="2,3-DIKETO-L-GULONATE TRAP TRANSPORTER SMALL PERMEASE PROTEIN YIAM"/>
    <property type="match status" value="1"/>
</dbReference>
<accession>A0A558HLT0</accession>
<evidence type="ECO:0000313" key="12">
    <source>
        <dbReference type="EMBL" id="TVU70100.1"/>
    </source>
</evidence>
<comment type="subcellular location">
    <subcellularLocation>
        <location evidence="1 9">Cell inner membrane</location>
        <topology evidence="1 9">Multi-pass membrane protein</topology>
    </subcellularLocation>
</comment>
<organism evidence="12 13">
    <name type="scientific">Cobetia crustatorum</name>
    <dbReference type="NCBI Taxonomy" id="553385"/>
    <lineage>
        <taxon>Bacteria</taxon>
        <taxon>Pseudomonadati</taxon>
        <taxon>Pseudomonadota</taxon>
        <taxon>Gammaproteobacteria</taxon>
        <taxon>Oceanospirillales</taxon>
        <taxon>Halomonadaceae</taxon>
        <taxon>Cobetia</taxon>
    </lineage>
</organism>
<keyword evidence="3" id="KW-1003">Cell membrane</keyword>
<evidence type="ECO:0000256" key="6">
    <source>
        <dbReference type="ARBA" id="ARBA00022989"/>
    </source>
</evidence>
<evidence type="ECO:0000256" key="5">
    <source>
        <dbReference type="ARBA" id="ARBA00022692"/>
    </source>
</evidence>
<evidence type="ECO:0000256" key="2">
    <source>
        <dbReference type="ARBA" id="ARBA00022448"/>
    </source>
</evidence>
<evidence type="ECO:0000256" key="3">
    <source>
        <dbReference type="ARBA" id="ARBA00022475"/>
    </source>
</evidence>
<name>A0A558HLT0_9GAMM</name>
<keyword evidence="6 9" id="KW-1133">Transmembrane helix</keyword>
<evidence type="ECO:0000256" key="1">
    <source>
        <dbReference type="ARBA" id="ARBA00004429"/>
    </source>
</evidence>
<dbReference type="EMBL" id="VNFH01000006">
    <property type="protein sequence ID" value="TVU70100.1"/>
    <property type="molecule type" value="Genomic_DNA"/>
</dbReference>
<protein>
    <recommendedName>
        <fullName evidence="9">TRAP transporter small permease protein</fullName>
    </recommendedName>
</protein>
<evidence type="ECO:0000256" key="8">
    <source>
        <dbReference type="ARBA" id="ARBA00038436"/>
    </source>
</evidence>
<dbReference type="GO" id="GO:0022857">
    <property type="term" value="F:transmembrane transporter activity"/>
    <property type="evidence" value="ECO:0007669"/>
    <property type="project" value="UniProtKB-UniRule"/>
</dbReference>
<dbReference type="STRING" id="553385.GCA_000591415_02909"/>
<comment type="similarity">
    <text evidence="8 9">Belongs to the TRAP transporter small permease family.</text>
</comment>